<evidence type="ECO:0000256" key="9">
    <source>
        <dbReference type="ARBA" id="ARBA00040502"/>
    </source>
</evidence>
<name>A0A9P0TQH5_PIEBR</name>
<feature type="domain" description="A to I editase" evidence="12">
    <location>
        <begin position="54"/>
        <end position="348"/>
    </location>
</feature>
<dbReference type="GO" id="GO:0003723">
    <property type="term" value="F:RNA binding"/>
    <property type="evidence" value="ECO:0007669"/>
    <property type="project" value="InterPro"/>
</dbReference>
<accession>A0A9P0TQH5</accession>
<evidence type="ECO:0000256" key="2">
    <source>
        <dbReference type="ARBA" id="ARBA00022723"/>
    </source>
</evidence>
<evidence type="ECO:0000256" key="1">
    <source>
        <dbReference type="ARBA" id="ARBA00022694"/>
    </source>
</evidence>
<reference evidence="13" key="1">
    <citation type="submission" date="2022-05" db="EMBL/GenBank/DDBJ databases">
        <authorList>
            <person name="Okamura Y."/>
        </authorList>
    </citation>
    <scope>NUCLEOTIDE SEQUENCE</scope>
</reference>
<dbReference type="Pfam" id="PF02137">
    <property type="entry name" value="A_deamin"/>
    <property type="match status" value="1"/>
</dbReference>
<dbReference type="GO" id="GO:0046872">
    <property type="term" value="F:metal ion binding"/>
    <property type="evidence" value="ECO:0007669"/>
    <property type="project" value="UniProtKB-KW"/>
</dbReference>
<organism evidence="13 14">
    <name type="scientific">Pieris brassicae</name>
    <name type="common">White butterfly</name>
    <name type="synonym">Large white butterfly</name>
    <dbReference type="NCBI Taxonomy" id="7116"/>
    <lineage>
        <taxon>Eukaryota</taxon>
        <taxon>Metazoa</taxon>
        <taxon>Ecdysozoa</taxon>
        <taxon>Arthropoda</taxon>
        <taxon>Hexapoda</taxon>
        <taxon>Insecta</taxon>
        <taxon>Pterygota</taxon>
        <taxon>Neoptera</taxon>
        <taxon>Endopterygota</taxon>
        <taxon>Lepidoptera</taxon>
        <taxon>Glossata</taxon>
        <taxon>Ditrysia</taxon>
        <taxon>Papilionoidea</taxon>
        <taxon>Pieridae</taxon>
        <taxon>Pierinae</taxon>
        <taxon>Pieris</taxon>
    </lineage>
</organism>
<dbReference type="PROSITE" id="PS50141">
    <property type="entry name" value="A_DEAMIN_EDITASE"/>
    <property type="match status" value="1"/>
</dbReference>
<evidence type="ECO:0000259" key="12">
    <source>
        <dbReference type="PROSITE" id="PS50141"/>
    </source>
</evidence>
<keyword evidence="1" id="KW-0819">tRNA processing</keyword>
<dbReference type="AlphaFoldDB" id="A0A9P0TQH5"/>
<evidence type="ECO:0000313" key="13">
    <source>
        <dbReference type="EMBL" id="CAH4031558.1"/>
    </source>
</evidence>
<evidence type="ECO:0000256" key="3">
    <source>
        <dbReference type="ARBA" id="ARBA00022801"/>
    </source>
</evidence>
<dbReference type="PANTHER" id="PTHR46516:SF1">
    <property type="entry name" value="TRNA-SPECIFIC ADENOSINE DEAMINASE 1"/>
    <property type="match status" value="1"/>
</dbReference>
<dbReference type="SMART" id="SM00552">
    <property type="entry name" value="ADEAMc"/>
    <property type="match status" value="1"/>
</dbReference>
<evidence type="ECO:0000256" key="11">
    <source>
        <dbReference type="ARBA" id="ARBA00047635"/>
    </source>
</evidence>
<dbReference type="EMBL" id="CALOZG010000016">
    <property type="protein sequence ID" value="CAH4031558.1"/>
    <property type="molecule type" value="Genomic_DNA"/>
</dbReference>
<evidence type="ECO:0000256" key="7">
    <source>
        <dbReference type="ARBA" id="ARBA00038326"/>
    </source>
</evidence>
<comment type="cofactor">
    <cofactor evidence="5">
        <name>1D-myo-inositol hexakisphosphate</name>
        <dbReference type="ChEBI" id="CHEBI:58130"/>
    </cofactor>
</comment>
<dbReference type="EC" id="3.5.4.34" evidence="8"/>
<gene>
    <name evidence="13" type="ORF">PIBRA_LOCUS8043</name>
</gene>
<comment type="caution">
    <text evidence="13">The sequence shown here is derived from an EMBL/GenBank/DDBJ whole genome shotgun (WGS) entry which is preliminary data.</text>
</comment>
<dbReference type="PANTHER" id="PTHR46516">
    <property type="entry name" value="TRNA-SPECIFIC ADENOSINE DEAMINASE 1"/>
    <property type="match status" value="1"/>
</dbReference>
<dbReference type="GO" id="GO:0008033">
    <property type="term" value="P:tRNA processing"/>
    <property type="evidence" value="ECO:0007669"/>
    <property type="project" value="UniProtKB-KW"/>
</dbReference>
<keyword evidence="4" id="KW-0862">Zinc</keyword>
<keyword evidence="3" id="KW-0378">Hydrolase</keyword>
<comment type="catalytic activity">
    <reaction evidence="11">
        <text>adenosine(37) in tRNA(Ala) + H2O + H(+) = inosine(37) in tRNA(Ala) + NH4(+)</text>
        <dbReference type="Rhea" id="RHEA:50968"/>
        <dbReference type="Rhea" id="RHEA-COMP:12855"/>
        <dbReference type="Rhea" id="RHEA-COMP:12856"/>
        <dbReference type="ChEBI" id="CHEBI:15377"/>
        <dbReference type="ChEBI" id="CHEBI:15378"/>
        <dbReference type="ChEBI" id="CHEBI:28938"/>
        <dbReference type="ChEBI" id="CHEBI:74411"/>
        <dbReference type="ChEBI" id="CHEBI:82852"/>
        <dbReference type="EC" id="3.5.4.34"/>
    </reaction>
</comment>
<evidence type="ECO:0000256" key="10">
    <source>
        <dbReference type="ARBA" id="ARBA00041760"/>
    </source>
</evidence>
<dbReference type="InterPro" id="IPR002466">
    <property type="entry name" value="A_deamin"/>
</dbReference>
<evidence type="ECO:0000256" key="5">
    <source>
        <dbReference type="ARBA" id="ARBA00037026"/>
    </source>
</evidence>
<keyword evidence="2" id="KW-0479">Metal-binding</keyword>
<comment type="function">
    <text evidence="6">Specifically deaminates adenosine-37 to inosine in tRNA-Ala.</text>
</comment>
<evidence type="ECO:0000256" key="8">
    <source>
        <dbReference type="ARBA" id="ARBA00038940"/>
    </source>
</evidence>
<proteinExistence type="inferred from homology"/>
<evidence type="ECO:0000313" key="14">
    <source>
        <dbReference type="Proteomes" id="UP001152562"/>
    </source>
</evidence>
<evidence type="ECO:0000256" key="4">
    <source>
        <dbReference type="ARBA" id="ARBA00022833"/>
    </source>
</evidence>
<keyword evidence="14" id="KW-1185">Reference proteome</keyword>
<comment type="similarity">
    <text evidence="7">Belongs to the ADAT1 family.</text>
</comment>
<protein>
    <recommendedName>
        <fullName evidence="9">tRNA-specific adenosine deaminase 1</fullName>
        <ecNumber evidence="8">3.5.4.34</ecNumber>
    </recommendedName>
    <alternativeName>
        <fullName evidence="10">tRNA-specific adenosine-37 deaminase</fullName>
    </alternativeName>
</protein>
<sequence length="419" mass="47809">MNRYKQCFVDKIVEDCIQLFTSISKTGKPLENEWTVLSCIIQYDAVSALHKVVALGTGSKCIGASKMSHLGNILNDSHAEVISRRGFLLYLYKNIQLCLENKDSIFEIVESQCKLKENIEFMFYSSQLPCGDASIIRKDDIENIGDIVLCSKRYAQDDVSNIQVKKPKSDVFRTGAKCLENSKQDPKLPGIEYHLLGQVRTKPGRGDRTLSLSCSDKIARWIHLGIQGSLISLLIPEPIYIKHLIFGGGIPYSEDSLKRALFTRDTYMEAKLGLSHHIYQSTITLPWIKTDKRIKPAPSSIIWVNINNGLSEVVVQGKKLGVTKKKETCPNNYLCISKYNLYKAFIEILDSNNKWYKICENEDIKNIAYNDMKRRIMIKLIIINIRFDLFLNPSRVDEGWLNFKIPVRLRATTEQCPTK</sequence>
<evidence type="ECO:0000256" key="6">
    <source>
        <dbReference type="ARBA" id="ARBA00037784"/>
    </source>
</evidence>
<dbReference type="GO" id="GO:0043829">
    <property type="term" value="F:tRNA-specific adenosine-37 deaminase activity"/>
    <property type="evidence" value="ECO:0007669"/>
    <property type="project" value="UniProtKB-EC"/>
</dbReference>
<dbReference type="Proteomes" id="UP001152562">
    <property type="component" value="Unassembled WGS sequence"/>
</dbReference>